<evidence type="ECO:0000313" key="2">
    <source>
        <dbReference type="EMBL" id="CAG7833528.1"/>
    </source>
</evidence>
<proteinExistence type="predicted"/>
<sequence length="243" mass="27867">MRRNHIDEQHSSLYLNDSEAAELQAPVELNQPLREQRSSIVVFLEMTIFAMSLKFAVSYVLVLSGMDEESWTAYILLHSILFPAGIFIGFIRFHKSFLTMPDLEKTKVIQWNVSKSSRSGARTLESPPFLTSTSTKTFSIFNILKGTISGSHTRAHTCKWSLIIRHHHENKDEFQFGLRVLELRQVQGVGLNVYFRINGKDMFISYQPFKKPGDSGMTSFMKIPAVDDDIAVKCQLQCIYFYL</sequence>
<keyword evidence="1" id="KW-0812">Transmembrane</keyword>
<evidence type="ECO:0000256" key="1">
    <source>
        <dbReference type="SAM" id="Phobius"/>
    </source>
</evidence>
<keyword evidence="3" id="KW-1185">Reference proteome</keyword>
<reference evidence="2" key="1">
    <citation type="submission" date="2021-06" db="EMBL/GenBank/DDBJ databases">
        <authorList>
            <person name="Hodson N. C."/>
            <person name="Mongue J. A."/>
            <person name="Jaron S. K."/>
        </authorList>
    </citation>
    <scope>NUCLEOTIDE SEQUENCE</scope>
</reference>
<keyword evidence="1" id="KW-0472">Membrane</keyword>
<dbReference type="EMBL" id="CAJVCH010569915">
    <property type="protein sequence ID" value="CAG7833528.1"/>
    <property type="molecule type" value="Genomic_DNA"/>
</dbReference>
<feature type="transmembrane region" description="Helical" evidence="1">
    <location>
        <begin position="71"/>
        <end position="91"/>
    </location>
</feature>
<comment type="caution">
    <text evidence="2">The sequence shown here is derived from an EMBL/GenBank/DDBJ whole genome shotgun (WGS) entry which is preliminary data.</text>
</comment>
<feature type="transmembrane region" description="Helical" evidence="1">
    <location>
        <begin position="40"/>
        <end position="65"/>
    </location>
</feature>
<evidence type="ECO:0000313" key="3">
    <source>
        <dbReference type="Proteomes" id="UP000708208"/>
    </source>
</evidence>
<accession>A0A8J2LKB0</accession>
<name>A0A8J2LKB0_9HEXA</name>
<dbReference type="Proteomes" id="UP000708208">
    <property type="component" value="Unassembled WGS sequence"/>
</dbReference>
<organism evidence="2 3">
    <name type="scientific">Allacma fusca</name>
    <dbReference type="NCBI Taxonomy" id="39272"/>
    <lineage>
        <taxon>Eukaryota</taxon>
        <taxon>Metazoa</taxon>
        <taxon>Ecdysozoa</taxon>
        <taxon>Arthropoda</taxon>
        <taxon>Hexapoda</taxon>
        <taxon>Collembola</taxon>
        <taxon>Symphypleona</taxon>
        <taxon>Sminthuridae</taxon>
        <taxon>Allacma</taxon>
    </lineage>
</organism>
<dbReference type="AlphaFoldDB" id="A0A8J2LKB0"/>
<protein>
    <submittedName>
        <fullName evidence="2">Uncharacterized protein</fullName>
    </submittedName>
</protein>
<keyword evidence="1" id="KW-1133">Transmembrane helix</keyword>
<gene>
    <name evidence="2" type="ORF">AFUS01_LOCUS43140</name>
</gene>